<dbReference type="PANTHER" id="PTHR46190">
    <property type="entry name" value="SI:CH211-201H21.5-RELATED"/>
    <property type="match status" value="1"/>
</dbReference>
<accession>A0A2T2XDY9</accession>
<evidence type="ECO:0000259" key="1">
    <source>
        <dbReference type="Pfam" id="PF01156"/>
    </source>
</evidence>
<dbReference type="SUPFAM" id="SSF53590">
    <property type="entry name" value="Nucleoside hydrolase"/>
    <property type="match status" value="1"/>
</dbReference>
<dbReference type="GO" id="GO:0016799">
    <property type="term" value="F:hydrolase activity, hydrolyzing N-glycosyl compounds"/>
    <property type="evidence" value="ECO:0007669"/>
    <property type="project" value="InterPro"/>
</dbReference>
<proteinExistence type="predicted"/>
<dbReference type="AlphaFoldDB" id="A0A2T2XDY9"/>
<dbReference type="InterPro" id="IPR036452">
    <property type="entry name" value="Ribo_hydro-like"/>
</dbReference>
<sequence>MNLVVDTDTAGDDAISLLVALRTAWVDVHGITINVGNVRFDQQVENALKTVEVAEKADQVPVYPGASVPLLRQWVSAEYVHGTDGMGEAHFPPVRQRPETTNAVQFLLDASHRWDGSLVIVAQAPLTNLALAVRQDPTFPSRVAKLWVMGGSGNGIGNIEPLSEYNFYVDPEAAAIVFSSGFNLYMVGWDVALEASILGPTDLDRIRRMNTPWSRFFLQTQKTTLEFNQRDGGIDGTSHPDSLTMAMALDNSIWLDGQDYYVAIETRGEFTRGTSVVDRLNVWKKPANAHVCLKADANRFKQMLLTLLETGKTEIPSS</sequence>
<protein>
    <submittedName>
        <fullName evidence="2">Nucleoside hydrolase</fullName>
    </submittedName>
</protein>
<keyword evidence="2" id="KW-0378">Hydrolase</keyword>
<dbReference type="PANTHER" id="PTHR46190:SF1">
    <property type="entry name" value="SI:CH211-201H21.5"/>
    <property type="match status" value="1"/>
</dbReference>
<dbReference type="Gene3D" id="3.90.245.10">
    <property type="entry name" value="Ribonucleoside hydrolase-like"/>
    <property type="match status" value="1"/>
</dbReference>
<evidence type="ECO:0000313" key="2">
    <source>
        <dbReference type="EMBL" id="PSR32734.1"/>
    </source>
</evidence>
<dbReference type="Pfam" id="PF01156">
    <property type="entry name" value="IU_nuc_hydro"/>
    <property type="match status" value="1"/>
</dbReference>
<dbReference type="InterPro" id="IPR001910">
    <property type="entry name" value="Inosine/uridine_hydrolase_dom"/>
</dbReference>
<comment type="caution">
    <text evidence="2">The sequence shown here is derived from an EMBL/GenBank/DDBJ whole genome shotgun (WGS) entry which is preliminary data.</text>
</comment>
<dbReference type="Proteomes" id="UP000242972">
    <property type="component" value="Unassembled WGS sequence"/>
</dbReference>
<feature type="domain" description="Inosine/uridine-preferring nucleoside hydrolase" evidence="1">
    <location>
        <begin position="4"/>
        <end position="302"/>
    </location>
</feature>
<evidence type="ECO:0000313" key="3">
    <source>
        <dbReference type="Proteomes" id="UP000242972"/>
    </source>
</evidence>
<name>A0A2T2XDY9_9FIRM</name>
<dbReference type="InterPro" id="IPR052775">
    <property type="entry name" value="IUN_hydrolase"/>
</dbReference>
<organism evidence="2 3">
    <name type="scientific">Sulfobacillus benefaciens</name>
    <dbReference type="NCBI Taxonomy" id="453960"/>
    <lineage>
        <taxon>Bacteria</taxon>
        <taxon>Bacillati</taxon>
        <taxon>Bacillota</taxon>
        <taxon>Clostridia</taxon>
        <taxon>Eubacteriales</taxon>
        <taxon>Clostridiales Family XVII. Incertae Sedis</taxon>
        <taxon>Sulfobacillus</taxon>
    </lineage>
</organism>
<gene>
    <name evidence="2" type="ORF">C7B46_13330</name>
</gene>
<dbReference type="EMBL" id="PXYW01000033">
    <property type="protein sequence ID" value="PSR32734.1"/>
    <property type="molecule type" value="Genomic_DNA"/>
</dbReference>
<reference evidence="2 3" key="1">
    <citation type="journal article" date="2014" name="BMC Genomics">
        <title>Comparison of environmental and isolate Sulfobacillus genomes reveals diverse carbon, sulfur, nitrogen, and hydrogen metabolisms.</title>
        <authorList>
            <person name="Justice N.B."/>
            <person name="Norman A."/>
            <person name="Brown C.T."/>
            <person name="Singh A."/>
            <person name="Thomas B.C."/>
            <person name="Banfield J.F."/>
        </authorList>
    </citation>
    <scope>NUCLEOTIDE SEQUENCE [LARGE SCALE GENOMIC DNA]</scope>
    <source>
        <strain evidence="2">AMDSBA4</strain>
    </source>
</reference>